<evidence type="ECO:0000313" key="3">
    <source>
        <dbReference type="Proteomes" id="UP000291286"/>
    </source>
</evidence>
<evidence type="ECO:0000256" key="1">
    <source>
        <dbReference type="SAM" id="Phobius"/>
    </source>
</evidence>
<name>A0A4Q8L918_9GAMM</name>
<feature type="transmembrane region" description="Helical" evidence="1">
    <location>
        <begin position="7"/>
        <end position="27"/>
    </location>
</feature>
<protein>
    <recommendedName>
        <fullName evidence="4">Transmembrane protein</fullName>
    </recommendedName>
</protein>
<dbReference type="Proteomes" id="UP000291286">
    <property type="component" value="Unassembled WGS sequence"/>
</dbReference>
<evidence type="ECO:0008006" key="4">
    <source>
        <dbReference type="Google" id="ProtNLM"/>
    </source>
</evidence>
<proteinExistence type="predicted"/>
<comment type="caution">
    <text evidence="2">The sequence shown here is derived from an EMBL/GenBank/DDBJ whole genome shotgun (WGS) entry which is preliminary data.</text>
</comment>
<feature type="transmembrane region" description="Helical" evidence="1">
    <location>
        <begin position="33"/>
        <end position="62"/>
    </location>
</feature>
<reference evidence="2 3" key="1">
    <citation type="submission" date="2019-02" db="EMBL/GenBank/DDBJ databases">
        <title>WGS of Pseudoxanthomonas species novum from clinical isolates.</title>
        <authorList>
            <person name="Bernier A.-M."/>
            <person name="Bernard K."/>
            <person name="Vachon A."/>
        </authorList>
    </citation>
    <scope>NUCLEOTIDE SEQUENCE [LARGE SCALE GENOMIC DNA]</scope>
    <source>
        <strain evidence="2 3">NML171202</strain>
    </source>
</reference>
<dbReference type="EMBL" id="SHMB01000011">
    <property type="protein sequence ID" value="TAA24748.1"/>
    <property type="molecule type" value="Genomic_DNA"/>
</dbReference>
<dbReference type="AlphaFoldDB" id="A0A4Q8L918"/>
<keyword evidence="1" id="KW-0812">Transmembrane</keyword>
<evidence type="ECO:0000313" key="2">
    <source>
        <dbReference type="EMBL" id="TAA24748.1"/>
    </source>
</evidence>
<sequence>MRFLKSHALLIASVLLYGVSLFLPALYGGGSYLVGLVLLIFGALPLADSSSFAWLANGLYAAALIAYLMRRTRVVLVLSLLAFGVGLDTVRVDRFPLDEGGMNVMRQAFGEGFYVWEVSFLLLAASAAVPLLRARKNQPPPLPPV</sequence>
<organism evidence="2 3">
    <name type="scientific">Pseudoxanthomonas winnipegensis</name>
    <dbReference type="NCBI Taxonomy" id="2480810"/>
    <lineage>
        <taxon>Bacteria</taxon>
        <taxon>Pseudomonadati</taxon>
        <taxon>Pseudomonadota</taxon>
        <taxon>Gammaproteobacteria</taxon>
        <taxon>Lysobacterales</taxon>
        <taxon>Lysobacteraceae</taxon>
        <taxon>Pseudoxanthomonas</taxon>
    </lineage>
</organism>
<gene>
    <name evidence="2" type="ORF">EA661_18830</name>
</gene>
<dbReference type="RefSeq" id="WP_130521634.1">
    <property type="nucleotide sequence ID" value="NZ_SHMA01000011.1"/>
</dbReference>
<feature type="transmembrane region" description="Helical" evidence="1">
    <location>
        <begin position="74"/>
        <end position="92"/>
    </location>
</feature>
<keyword evidence="1" id="KW-1133">Transmembrane helix</keyword>
<keyword evidence="1" id="KW-0472">Membrane</keyword>
<accession>A0A4Q8L918</accession>
<feature type="transmembrane region" description="Helical" evidence="1">
    <location>
        <begin position="112"/>
        <end position="132"/>
    </location>
</feature>